<accession>A0A6S6XZA2</accession>
<evidence type="ECO:0000313" key="2">
    <source>
        <dbReference type="Proteomes" id="UP000515733"/>
    </source>
</evidence>
<reference evidence="1 2" key="1">
    <citation type="submission" date="2020-03" db="EMBL/GenBank/DDBJ databases">
        <authorList>
            <consortium name="Genoscope - CEA"/>
            <person name="William W."/>
        </authorList>
    </citation>
    <scope>NUCLEOTIDE SEQUENCE [LARGE SCALE GENOMIC DNA]</scope>
    <source>
        <strain evidence="2">DSM 16959</strain>
    </source>
</reference>
<dbReference type="KEGG" id="doe:DENOEST_3244"/>
<evidence type="ECO:0000313" key="1">
    <source>
        <dbReference type="EMBL" id="CAB1370398.1"/>
    </source>
</evidence>
<protein>
    <submittedName>
        <fullName evidence="1">Uncharacterized protein</fullName>
    </submittedName>
</protein>
<dbReference type="EMBL" id="LR778301">
    <property type="protein sequence ID" value="CAB1370398.1"/>
    <property type="molecule type" value="Genomic_DNA"/>
</dbReference>
<proteinExistence type="predicted"/>
<name>A0A6S6XZA2_9PROT</name>
<gene>
    <name evidence="1" type="ORF">DENOEST_3244</name>
</gene>
<sequence>MDLVEELGVGRLREGVRGESHDVGELLYFFKKI</sequence>
<dbReference type="AlphaFoldDB" id="A0A6S6XZA2"/>
<keyword evidence="2" id="KW-1185">Reference proteome</keyword>
<dbReference type="Proteomes" id="UP000515733">
    <property type="component" value="Chromosome"/>
</dbReference>
<organism evidence="1 2">
    <name type="scientific">Denitratisoma oestradiolicum</name>
    <dbReference type="NCBI Taxonomy" id="311182"/>
    <lineage>
        <taxon>Bacteria</taxon>
        <taxon>Pseudomonadati</taxon>
        <taxon>Pseudomonadota</taxon>
        <taxon>Betaproteobacteria</taxon>
        <taxon>Nitrosomonadales</taxon>
        <taxon>Sterolibacteriaceae</taxon>
        <taxon>Denitratisoma</taxon>
    </lineage>
</organism>